<feature type="non-terminal residue" evidence="1">
    <location>
        <position position="88"/>
    </location>
</feature>
<proteinExistence type="predicted"/>
<dbReference type="EMBL" id="JARKIF010000007">
    <property type="protein sequence ID" value="KAJ7635069.1"/>
    <property type="molecule type" value="Genomic_DNA"/>
</dbReference>
<accession>A0AAD7BZS9</accession>
<dbReference type="Proteomes" id="UP001221142">
    <property type="component" value="Unassembled WGS sequence"/>
</dbReference>
<gene>
    <name evidence="1" type="ORF">FB45DRAFT_713462</name>
</gene>
<evidence type="ECO:0000313" key="1">
    <source>
        <dbReference type="EMBL" id="KAJ7635069.1"/>
    </source>
</evidence>
<organism evidence="1 2">
    <name type="scientific">Roridomyces roridus</name>
    <dbReference type="NCBI Taxonomy" id="1738132"/>
    <lineage>
        <taxon>Eukaryota</taxon>
        <taxon>Fungi</taxon>
        <taxon>Dikarya</taxon>
        <taxon>Basidiomycota</taxon>
        <taxon>Agaricomycotina</taxon>
        <taxon>Agaricomycetes</taxon>
        <taxon>Agaricomycetidae</taxon>
        <taxon>Agaricales</taxon>
        <taxon>Marasmiineae</taxon>
        <taxon>Mycenaceae</taxon>
        <taxon>Roridomyces</taxon>
    </lineage>
</organism>
<reference evidence="1" key="1">
    <citation type="submission" date="2023-03" db="EMBL/GenBank/DDBJ databases">
        <title>Massive genome expansion in bonnet fungi (Mycena s.s.) driven by repeated elements and novel gene families across ecological guilds.</title>
        <authorList>
            <consortium name="Lawrence Berkeley National Laboratory"/>
            <person name="Harder C.B."/>
            <person name="Miyauchi S."/>
            <person name="Viragh M."/>
            <person name="Kuo A."/>
            <person name="Thoen E."/>
            <person name="Andreopoulos B."/>
            <person name="Lu D."/>
            <person name="Skrede I."/>
            <person name="Drula E."/>
            <person name="Henrissat B."/>
            <person name="Morin E."/>
            <person name="Kohler A."/>
            <person name="Barry K."/>
            <person name="LaButti K."/>
            <person name="Morin E."/>
            <person name="Salamov A."/>
            <person name="Lipzen A."/>
            <person name="Mereny Z."/>
            <person name="Hegedus B."/>
            <person name="Baldrian P."/>
            <person name="Stursova M."/>
            <person name="Weitz H."/>
            <person name="Taylor A."/>
            <person name="Grigoriev I.V."/>
            <person name="Nagy L.G."/>
            <person name="Martin F."/>
            <person name="Kauserud H."/>
        </authorList>
    </citation>
    <scope>NUCLEOTIDE SEQUENCE</scope>
    <source>
        <strain evidence="1">9284</strain>
    </source>
</reference>
<name>A0AAD7BZS9_9AGAR</name>
<protein>
    <submittedName>
        <fullName evidence="1">Uncharacterized protein</fullName>
    </submittedName>
</protein>
<dbReference type="Gene3D" id="3.50.50.60">
    <property type="entry name" value="FAD/NAD(P)-binding domain"/>
    <property type="match status" value="1"/>
</dbReference>
<dbReference type="Gene3D" id="3.30.560.10">
    <property type="entry name" value="Glucose Oxidase, domain 3"/>
    <property type="match status" value="1"/>
</dbReference>
<dbReference type="InterPro" id="IPR036188">
    <property type="entry name" value="FAD/NAD-bd_sf"/>
</dbReference>
<dbReference type="AlphaFoldDB" id="A0AAD7BZS9"/>
<keyword evidence="2" id="KW-1185">Reference proteome</keyword>
<comment type="caution">
    <text evidence="1">The sequence shown here is derived from an EMBL/GenBank/DDBJ whole genome shotgun (WGS) entry which is preliminary data.</text>
</comment>
<evidence type="ECO:0000313" key="2">
    <source>
        <dbReference type="Proteomes" id="UP001221142"/>
    </source>
</evidence>
<feature type="non-terminal residue" evidence="1">
    <location>
        <position position="1"/>
    </location>
</feature>
<sequence length="88" mass="9536">YLIEPITDLSAKTTDELSNFIRNTSGTRFNGTAAMLARAASWLTMNSRDSQIDFGGLSIIDASPFIPGAWHTQVGTYVIAERGADLVK</sequence>